<dbReference type="GO" id="GO:0005886">
    <property type="term" value="C:plasma membrane"/>
    <property type="evidence" value="ECO:0007669"/>
    <property type="project" value="TreeGrafter"/>
</dbReference>
<dbReference type="InterPro" id="IPR036691">
    <property type="entry name" value="Endo/exonu/phosph_ase_sf"/>
</dbReference>
<dbReference type="GO" id="GO:0042632">
    <property type="term" value="P:cholesterol homeostasis"/>
    <property type="evidence" value="ECO:0007669"/>
    <property type="project" value="TreeGrafter"/>
</dbReference>
<evidence type="ECO:0000313" key="2">
    <source>
        <dbReference type="EMBL" id="KAJ8965134.1"/>
    </source>
</evidence>
<dbReference type="PANTHER" id="PTHR45727">
    <property type="entry name" value="NPC INTRACELLULAR CHOLESTEROL TRANSPORTER 1"/>
    <property type="match status" value="1"/>
</dbReference>
<dbReference type="GO" id="GO:0015485">
    <property type="term" value="F:cholesterol binding"/>
    <property type="evidence" value="ECO:0007669"/>
    <property type="project" value="TreeGrafter"/>
</dbReference>
<evidence type="ECO:0000313" key="3">
    <source>
        <dbReference type="Proteomes" id="UP001162156"/>
    </source>
</evidence>
<sequence>MATLDMIVKNTGITPTFSRGNCESFIDVTFSTQRITANIVRWEVLDEESLSDQRFIYFEVERTTRNRGNEGKTVIRHDWEVFRTIVEWTTEGMEVNKSETTAETCTRVLKDAYTDSQIRRCRGRRAEVPYWWNTKIEVQRTKCLEKRRQLTRANRNNGGRANSAELNEEYRRCKRELKNLIDRSKRKHWRELCDDLENNIWGNGYRIAMFRLANQMPTQLSTERKKEIAAKLRYRTMLEGVQRRMLLRVGSAYRTTSTVALQVITGVIPIDLMVEERRYLHEMGNGQELAIRKAARERTLNLWQRRWELNEEKGQWTKRLIPDLRPWVTCRHRRVDFYISQFLTAHGSFGVYTQRLGIKHRLLDFYEESDESSRAIKSSILNPLQQLQLDIGNVTAFGANNASVNYGKHCSMYQKLSEVKPKIMKANCNCGKLHNAAEHYLKLLSFESRCTYEIMFGLRDKLKKRKDLFFGFKTNQALVNFKSNLKLKCEEETVQVYNLERTHSRVNEIILIASHIGMGLQDADGDSHYEELSLLQKASPSFINQDISALAATNNDSSSRTDGTTAGHCIWYGECNGSGAKKQNCLYNGTALPLNGTGPALLKTWCPDLSPGATCCSEDQLQSFDTSIKMAANFLKRCPSCMANLVRHLCSMTCSPDQSKFIDVKGTAVNAKTNKTYITAIDVYLSEEYLQGTYNSCKQVSVPSTGFGSPRVDVCSTCLELTEKIKAANDKKKVQLMTIKRVHSLKAKSFFNFLQEEGDVLLTMSFDCQKNMSLPKLPDQKAYFSRQWSFYNFTIVVGGSHTPLTKNNRTIKRNITIRGEEAYRSDLGSGKLVTKKGMMISNLVPGLLTIGMTPNVKKIADVAALLQAHYGQNWRSLEKLSLYVDIEKSEATNAEDDLACEVIVERENIV</sequence>
<name>A0AAV8ZLC4_9CUCU</name>
<dbReference type="SUPFAM" id="SSF56219">
    <property type="entry name" value="DNase I-like"/>
    <property type="match status" value="1"/>
</dbReference>
<dbReference type="AlphaFoldDB" id="A0AAV8ZLC4"/>
<dbReference type="Proteomes" id="UP001162156">
    <property type="component" value="Unassembled WGS sequence"/>
</dbReference>
<comment type="caution">
    <text evidence="2">The sequence shown here is derived from an EMBL/GenBank/DDBJ whole genome shotgun (WGS) entry which is preliminary data.</text>
</comment>
<accession>A0AAV8ZLC4</accession>
<protein>
    <recommendedName>
        <fullName evidence="1">Niemann-Pick C1 N-terminal domain-containing protein</fullName>
    </recommendedName>
</protein>
<gene>
    <name evidence="2" type="ORF">NQ314_004359</name>
</gene>
<organism evidence="2 3">
    <name type="scientific">Rhamnusium bicolor</name>
    <dbReference type="NCBI Taxonomy" id="1586634"/>
    <lineage>
        <taxon>Eukaryota</taxon>
        <taxon>Metazoa</taxon>
        <taxon>Ecdysozoa</taxon>
        <taxon>Arthropoda</taxon>
        <taxon>Hexapoda</taxon>
        <taxon>Insecta</taxon>
        <taxon>Pterygota</taxon>
        <taxon>Neoptera</taxon>
        <taxon>Endopterygota</taxon>
        <taxon>Coleoptera</taxon>
        <taxon>Polyphaga</taxon>
        <taxon>Cucujiformia</taxon>
        <taxon>Chrysomeloidea</taxon>
        <taxon>Cerambycidae</taxon>
        <taxon>Lepturinae</taxon>
        <taxon>Rhagiini</taxon>
        <taxon>Rhamnusium</taxon>
    </lineage>
</organism>
<dbReference type="Gene3D" id="3.60.10.10">
    <property type="entry name" value="Endonuclease/exonuclease/phosphatase"/>
    <property type="match status" value="1"/>
</dbReference>
<reference evidence="2" key="1">
    <citation type="journal article" date="2023" name="Insect Mol. Biol.">
        <title>Genome sequencing provides insights into the evolution of gene families encoding plant cell wall-degrading enzymes in longhorned beetles.</title>
        <authorList>
            <person name="Shin N.R."/>
            <person name="Okamura Y."/>
            <person name="Kirsch R."/>
            <person name="Pauchet Y."/>
        </authorList>
    </citation>
    <scope>NUCLEOTIDE SEQUENCE</scope>
    <source>
        <strain evidence="2">RBIC_L_NR</strain>
    </source>
</reference>
<feature type="domain" description="Niemann-Pick C1 N-terminal" evidence="1">
    <location>
        <begin position="567"/>
        <end position="706"/>
    </location>
</feature>
<dbReference type="GO" id="GO:0015918">
    <property type="term" value="P:sterol transport"/>
    <property type="evidence" value="ECO:0007669"/>
    <property type="project" value="TreeGrafter"/>
</dbReference>
<dbReference type="PANTHER" id="PTHR45727:SF2">
    <property type="entry name" value="NPC INTRACELLULAR CHOLESTEROL TRANSPORTER 1"/>
    <property type="match status" value="1"/>
</dbReference>
<dbReference type="Pfam" id="PF16414">
    <property type="entry name" value="NPC1_N"/>
    <property type="match status" value="1"/>
</dbReference>
<dbReference type="InterPro" id="IPR032190">
    <property type="entry name" value="NPC1_N"/>
</dbReference>
<evidence type="ECO:0000259" key="1">
    <source>
        <dbReference type="Pfam" id="PF16414"/>
    </source>
</evidence>
<dbReference type="EMBL" id="JANEYF010001277">
    <property type="protein sequence ID" value="KAJ8965134.1"/>
    <property type="molecule type" value="Genomic_DNA"/>
</dbReference>
<proteinExistence type="predicted"/>
<keyword evidence="3" id="KW-1185">Reference proteome</keyword>
<dbReference type="GO" id="GO:0030299">
    <property type="term" value="P:intestinal cholesterol absorption"/>
    <property type="evidence" value="ECO:0007669"/>
    <property type="project" value="TreeGrafter"/>
</dbReference>